<feature type="compositionally biased region" description="Low complexity" evidence="1">
    <location>
        <begin position="88"/>
        <end position="156"/>
    </location>
</feature>
<dbReference type="Proteomes" id="UP000189580">
    <property type="component" value="Chromosome c"/>
</dbReference>
<gene>
    <name evidence="4" type="ORF">AWJ20_4164</name>
</gene>
<dbReference type="RefSeq" id="XP_018733835.1">
    <property type="nucleotide sequence ID" value="XM_018881224.1"/>
</dbReference>
<dbReference type="InterPro" id="IPR009057">
    <property type="entry name" value="Homeodomain-like_sf"/>
</dbReference>
<dbReference type="SMART" id="SM00717">
    <property type="entry name" value="SANT"/>
    <property type="match status" value="2"/>
</dbReference>
<dbReference type="GeneID" id="30036266"/>
<name>A0A161HJ51_9ASCO</name>
<dbReference type="AlphaFoldDB" id="A0A161HJ51"/>
<dbReference type="SUPFAM" id="SSF46689">
    <property type="entry name" value="Homeodomain-like"/>
    <property type="match status" value="2"/>
</dbReference>
<feature type="compositionally biased region" description="Basic and acidic residues" evidence="1">
    <location>
        <begin position="221"/>
        <end position="232"/>
    </location>
</feature>
<organism evidence="4 5">
    <name type="scientific">Sugiyamaella lignohabitans</name>
    <dbReference type="NCBI Taxonomy" id="796027"/>
    <lineage>
        <taxon>Eukaryota</taxon>
        <taxon>Fungi</taxon>
        <taxon>Dikarya</taxon>
        <taxon>Ascomycota</taxon>
        <taxon>Saccharomycotina</taxon>
        <taxon>Dipodascomycetes</taxon>
        <taxon>Dipodascales</taxon>
        <taxon>Trichomonascaceae</taxon>
        <taxon>Sugiyamaella</taxon>
    </lineage>
</organism>
<evidence type="ECO:0000256" key="1">
    <source>
        <dbReference type="SAM" id="MobiDB-lite"/>
    </source>
</evidence>
<protein>
    <submittedName>
        <fullName evidence="4">Uncharacterized protein</fullName>
    </submittedName>
</protein>
<dbReference type="OrthoDB" id="2143914at2759"/>
<feature type="compositionally biased region" description="Basic residues" evidence="1">
    <location>
        <begin position="258"/>
        <end position="273"/>
    </location>
</feature>
<feature type="domain" description="Myb-like" evidence="2">
    <location>
        <begin position="293"/>
        <end position="343"/>
    </location>
</feature>
<feature type="compositionally biased region" description="Low complexity" evidence="1">
    <location>
        <begin position="178"/>
        <end position="198"/>
    </location>
</feature>
<evidence type="ECO:0000259" key="3">
    <source>
        <dbReference type="PROSITE" id="PS51294"/>
    </source>
</evidence>
<feature type="domain" description="HTH myb-type" evidence="3">
    <location>
        <begin position="293"/>
        <end position="347"/>
    </location>
</feature>
<feature type="compositionally biased region" description="Low complexity" evidence="1">
    <location>
        <begin position="12"/>
        <end position="30"/>
    </location>
</feature>
<feature type="compositionally biased region" description="Polar residues" evidence="1">
    <location>
        <begin position="199"/>
        <end position="220"/>
    </location>
</feature>
<accession>A0A161HJ51</accession>
<feature type="region of interest" description="Disordered" evidence="1">
    <location>
        <begin position="1"/>
        <end position="35"/>
    </location>
</feature>
<feature type="compositionally biased region" description="Polar residues" evidence="1">
    <location>
        <begin position="430"/>
        <end position="443"/>
    </location>
</feature>
<evidence type="ECO:0000313" key="4">
    <source>
        <dbReference type="EMBL" id="ANB11358.1"/>
    </source>
</evidence>
<dbReference type="CDD" id="cd00167">
    <property type="entry name" value="SANT"/>
    <property type="match status" value="2"/>
</dbReference>
<feature type="region of interest" description="Disordered" evidence="1">
    <location>
        <begin position="82"/>
        <end position="273"/>
    </location>
</feature>
<dbReference type="KEGG" id="slb:AWJ20_4164"/>
<feature type="compositionally biased region" description="Polar residues" evidence="1">
    <location>
        <begin position="247"/>
        <end position="257"/>
    </location>
</feature>
<feature type="compositionally biased region" description="Polar residues" evidence="1">
    <location>
        <begin position="402"/>
        <end position="422"/>
    </location>
</feature>
<sequence length="457" mass="50575">MVAVSQSGTPNMSSGPLGMLPLPGSGSSSSAINSSAGQVNYHSMSSLVPTTTMLDSSSNLDIYSAPRQQYLPQSYSYMGFSRPPVSLQAQPQSHHHQLQPQIPQQSSYNHQQQYHSQSSLQPTSQHHQHLPLPQLPQLIDPNSSLSSQAQHSLSSSLPPPPIHHDEYTSHLPPPPLANSHSSNTLSSMGSMNSLSSFNDDMSTDASINSPSAHGSQLHHQTSIDRLSDHTSLHDPNSLQSKPLLKTKASSSSIINKRNQQRRKSSSHNLRKTSHNYDIMAASMPPLPTDMEDMQYARKPKFSTEDDELLIMLKEERKLTWKQIAEHFDGRTAGSLQVRYCTKLKRPKTPSWSEEDLNTLKDAVHEYESQKWGVVSEKLGNKYPADICRDKYRQSLKKDNHSARPTTPRINNSQPPTSHSSGGMHTGPDAQHQNHALQTPQPISSIPMMHNSGFLPPS</sequence>
<feature type="domain" description="Myb-like" evidence="2">
    <location>
        <begin position="350"/>
        <end position="395"/>
    </location>
</feature>
<keyword evidence="5" id="KW-1185">Reference proteome</keyword>
<dbReference type="Gene3D" id="1.10.10.60">
    <property type="entry name" value="Homeodomain-like"/>
    <property type="match status" value="2"/>
</dbReference>
<dbReference type="InterPro" id="IPR017930">
    <property type="entry name" value="Myb_dom"/>
</dbReference>
<dbReference type="PROSITE" id="PS51294">
    <property type="entry name" value="HTH_MYB"/>
    <property type="match status" value="1"/>
</dbReference>
<dbReference type="Pfam" id="PF13921">
    <property type="entry name" value="Myb_DNA-bind_6"/>
    <property type="match status" value="1"/>
</dbReference>
<dbReference type="PROSITE" id="PS50090">
    <property type="entry name" value="MYB_LIKE"/>
    <property type="match status" value="2"/>
</dbReference>
<evidence type="ECO:0000313" key="5">
    <source>
        <dbReference type="Proteomes" id="UP000189580"/>
    </source>
</evidence>
<dbReference type="InterPro" id="IPR001005">
    <property type="entry name" value="SANT/Myb"/>
</dbReference>
<proteinExistence type="predicted"/>
<feature type="compositionally biased region" description="Polar residues" evidence="1">
    <location>
        <begin position="1"/>
        <end position="11"/>
    </location>
</feature>
<feature type="region of interest" description="Disordered" evidence="1">
    <location>
        <begin position="396"/>
        <end position="457"/>
    </location>
</feature>
<dbReference type="EMBL" id="CP014500">
    <property type="protein sequence ID" value="ANB11358.1"/>
    <property type="molecule type" value="Genomic_DNA"/>
</dbReference>
<reference evidence="4 5" key="1">
    <citation type="submission" date="2016-02" db="EMBL/GenBank/DDBJ databases">
        <title>Complete genome sequence and transcriptome regulation of the pentose utilising yeast Sugiyamaella lignohabitans.</title>
        <authorList>
            <person name="Bellasio M."/>
            <person name="Peymann A."/>
            <person name="Valli M."/>
            <person name="Sipitzky M."/>
            <person name="Graf A."/>
            <person name="Sauer M."/>
            <person name="Marx H."/>
            <person name="Mattanovich D."/>
        </authorList>
    </citation>
    <scope>NUCLEOTIDE SEQUENCE [LARGE SCALE GENOMIC DNA]</scope>
    <source>
        <strain evidence="4 5">CBS 10342</strain>
    </source>
</reference>
<evidence type="ECO:0000259" key="2">
    <source>
        <dbReference type="PROSITE" id="PS50090"/>
    </source>
</evidence>